<proteinExistence type="predicted"/>
<name>A0ABT2WR50_9RHOB</name>
<keyword evidence="2" id="KW-1185">Reference proteome</keyword>
<accession>A0ABT2WR50</accession>
<dbReference type="Proteomes" id="UP001321014">
    <property type="component" value="Unassembled WGS sequence"/>
</dbReference>
<gene>
    <name evidence="1" type="ORF">OEZ49_11335</name>
</gene>
<protein>
    <submittedName>
        <fullName evidence="1">Uncharacterized protein</fullName>
    </submittedName>
</protein>
<dbReference type="RefSeq" id="WP_263388405.1">
    <property type="nucleotide sequence ID" value="NZ_JAOVQN010000010.1"/>
</dbReference>
<evidence type="ECO:0000313" key="1">
    <source>
        <dbReference type="EMBL" id="MCU9838361.1"/>
    </source>
</evidence>
<comment type="caution">
    <text evidence="1">The sequence shown here is derived from an EMBL/GenBank/DDBJ whole genome shotgun (WGS) entry which is preliminary data.</text>
</comment>
<organism evidence="1 2">
    <name type="scientific">Ruegeria marisflavi</name>
    <dbReference type="NCBI Taxonomy" id="2984152"/>
    <lineage>
        <taxon>Bacteria</taxon>
        <taxon>Pseudomonadati</taxon>
        <taxon>Pseudomonadota</taxon>
        <taxon>Alphaproteobacteria</taxon>
        <taxon>Rhodobacterales</taxon>
        <taxon>Roseobacteraceae</taxon>
        <taxon>Ruegeria</taxon>
    </lineage>
</organism>
<reference evidence="1 2" key="1">
    <citation type="submission" date="2022-10" db="EMBL/GenBank/DDBJ databases">
        <title>Ruegeria sp. nov., isolated from ocean surface water.</title>
        <authorList>
            <person name="He W."/>
            <person name="Wang L."/>
            <person name="Zhang D.-F."/>
        </authorList>
    </citation>
    <scope>NUCLEOTIDE SEQUENCE [LARGE SCALE GENOMIC DNA]</scope>
    <source>
        <strain evidence="1 2">WL0004</strain>
    </source>
</reference>
<evidence type="ECO:0000313" key="2">
    <source>
        <dbReference type="Proteomes" id="UP001321014"/>
    </source>
</evidence>
<dbReference type="EMBL" id="JAOVQN010000010">
    <property type="protein sequence ID" value="MCU9838361.1"/>
    <property type="molecule type" value="Genomic_DNA"/>
</dbReference>
<sequence length="80" mass="8580">MGALDQMGYQTVATDLARPETDGSAFWTLHLRGCLYVVNAAGLLTGGDDTFQALHVSAPNSVYDYMPNDCRAVLISAVEL</sequence>